<feature type="region of interest" description="Disordered" evidence="6">
    <location>
        <begin position="1"/>
        <end position="31"/>
    </location>
</feature>
<dbReference type="GO" id="GO:0016787">
    <property type="term" value="F:hydrolase activity"/>
    <property type="evidence" value="ECO:0007669"/>
    <property type="project" value="UniProtKB-KW"/>
</dbReference>
<dbReference type="PANTHER" id="PTHR42978:SF2">
    <property type="entry name" value="102 KBASES UNSTABLE REGION: FROM 1 TO 119443"/>
    <property type="match status" value="1"/>
</dbReference>
<accession>A0A7J5DTW7</accession>
<dbReference type="EMBL" id="WBVM01000003">
    <property type="protein sequence ID" value="KAB2808577.1"/>
    <property type="molecule type" value="Genomic_DNA"/>
</dbReference>
<comment type="caution">
    <text evidence="8">The sequence shown here is derived from an EMBL/GenBank/DDBJ whole genome shotgun (WGS) entry which is preliminary data.</text>
</comment>
<protein>
    <submittedName>
        <fullName evidence="8">MBL fold metallo-hydrolase</fullName>
    </submittedName>
</protein>
<dbReference type="SMART" id="SM00849">
    <property type="entry name" value="Lactamase_B"/>
    <property type="match status" value="1"/>
</dbReference>
<dbReference type="AlphaFoldDB" id="A0A7J5DTW7"/>
<gene>
    <name evidence="8" type="ORF">F9L07_23435</name>
</gene>
<dbReference type="InterPro" id="IPR051013">
    <property type="entry name" value="MBL_superfamily_lactonases"/>
</dbReference>
<feature type="domain" description="Metallo-beta-lactamase" evidence="7">
    <location>
        <begin position="76"/>
        <end position="298"/>
    </location>
</feature>
<feature type="compositionally biased region" description="Basic and acidic residues" evidence="6">
    <location>
        <begin position="1"/>
        <end position="11"/>
    </location>
</feature>
<dbReference type="Gene3D" id="3.60.15.10">
    <property type="entry name" value="Ribonuclease Z/Hydroxyacylglutathione hydrolase-like"/>
    <property type="match status" value="1"/>
</dbReference>
<sequence>MRAARGDRERPAAAGRPGAPPRHRRRTQPRRDRAVLLTELPADQPPVTLHWLRVGHCVQIEGLARKGAPLRRIEFPSYAAAIGHPDHGWTLFDTGYADHFFTATQRLPARLYRELLPVTLPDDQHLPDQLRGLGIDPLDVRRVVVSHFHGDHVAGLRDYPNARIYAGAAGGAQITGLKGINAIRHGLLPAMLPDDLRERLVAADDLPGGDLLGDGSLVVVPLPGHMPGHLGLVLTATDGRQVLLAGDAAWFTRSITDLAPPSRLAGIAFDDWTTATGTLGALHSLHRARPDLLFLPAHCTAGFDAWHAGL</sequence>
<dbReference type="Pfam" id="PF00753">
    <property type="entry name" value="Lactamase_B"/>
    <property type="match status" value="1"/>
</dbReference>
<dbReference type="InterPro" id="IPR001279">
    <property type="entry name" value="Metallo-B-lactamas"/>
</dbReference>
<evidence type="ECO:0000313" key="9">
    <source>
        <dbReference type="Proteomes" id="UP000449906"/>
    </source>
</evidence>
<evidence type="ECO:0000256" key="3">
    <source>
        <dbReference type="ARBA" id="ARBA00022723"/>
    </source>
</evidence>
<evidence type="ECO:0000256" key="2">
    <source>
        <dbReference type="ARBA" id="ARBA00007749"/>
    </source>
</evidence>
<organism evidence="8 9">
    <name type="scientific">Nocardioides simplex</name>
    <name type="common">Arthrobacter simplex</name>
    <dbReference type="NCBI Taxonomy" id="2045"/>
    <lineage>
        <taxon>Bacteria</taxon>
        <taxon>Bacillati</taxon>
        <taxon>Actinomycetota</taxon>
        <taxon>Actinomycetes</taxon>
        <taxon>Propionibacteriales</taxon>
        <taxon>Nocardioidaceae</taxon>
        <taxon>Pimelobacter</taxon>
    </lineage>
</organism>
<keyword evidence="3" id="KW-0479">Metal-binding</keyword>
<comment type="similarity">
    <text evidence="2">Belongs to the metallo-beta-lactamase superfamily.</text>
</comment>
<evidence type="ECO:0000256" key="6">
    <source>
        <dbReference type="SAM" id="MobiDB-lite"/>
    </source>
</evidence>
<dbReference type="GO" id="GO:0046872">
    <property type="term" value="F:metal ion binding"/>
    <property type="evidence" value="ECO:0007669"/>
    <property type="project" value="UniProtKB-KW"/>
</dbReference>
<evidence type="ECO:0000313" key="8">
    <source>
        <dbReference type="EMBL" id="KAB2808577.1"/>
    </source>
</evidence>
<evidence type="ECO:0000256" key="1">
    <source>
        <dbReference type="ARBA" id="ARBA00001947"/>
    </source>
</evidence>
<reference evidence="8 9" key="1">
    <citation type="submission" date="2019-09" db="EMBL/GenBank/DDBJ databases">
        <title>Pimelobacter sp. isolated from Paulinella.</title>
        <authorList>
            <person name="Jeong S.E."/>
        </authorList>
    </citation>
    <scope>NUCLEOTIDE SEQUENCE [LARGE SCALE GENOMIC DNA]</scope>
    <source>
        <strain evidence="8 9">Pch-N</strain>
    </source>
</reference>
<dbReference type="PANTHER" id="PTHR42978">
    <property type="entry name" value="QUORUM-QUENCHING LACTONASE YTNP-RELATED-RELATED"/>
    <property type="match status" value="1"/>
</dbReference>
<keyword evidence="5" id="KW-0862">Zinc</keyword>
<evidence type="ECO:0000259" key="7">
    <source>
        <dbReference type="SMART" id="SM00849"/>
    </source>
</evidence>
<evidence type="ECO:0000256" key="4">
    <source>
        <dbReference type="ARBA" id="ARBA00022801"/>
    </source>
</evidence>
<dbReference type="InterPro" id="IPR036866">
    <property type="entry name" value="RibonucZ/Hydroxyglut_hydro"/>
</dbReference>
<comment type="cofactor">
    <cofactor evidence="1">
        <name>Zn(2+)</name>
        <dbReference type="ChEBI" id="CHEBI:29105"/>
    </cofactor>
</comment>
<proteinExistence type="inferred from homology"/>
<dbReference type="SUPFAM" id="SSF56281">
    <property type="entry name" value="Metallo-hydrolase/oxidoreductase"/>
    <property type="match status" value="1"/>
</dbReference>
<name>A0A7J5DTW7_NOCSI</name>
<keyword evidence="4 8" id="KW-0378">Hydrolase</keyword>
<evidence type="ECO:0000256" key="5">
    <source>
        <dbReference type="ARBA" id="ARBA00022833"/>
    </source>
</evidence>
<dbReference type="CDD" id="cd07730">
    <property type="entry name" value="metallo-hydrolase-like_MBL-fold"/>
    <property type="match status" value="1"/>
</dbReference>
<dbReference type="Proteomes" id="UP000449906">
    <property type="component" value="Unassembled WGS sequence"/>
</dbReference>